<protein>
    <recommendedName>
        <fullName evidence="1">DUF6606 domain-containing protein</fullName>
    </recommendedName>
</protein>
<organism evidence="2 3">
    <name type="scientific">Fusarium sporotrichioides</name>
    <dbReference type="NCBI Taxonomy" id="5514"/>
    <lineage>
        <taxon>Eukaryota</taxon>
        <taxon>Fungi</taxon>
        <taxon>Dikarya</taxon>
        <taxon>Ascomycota</taxon>
        <taxon>Pezizomycotina</taxon>
        <taxon>Sordariomycetes</taxon>
        <taxon>Hypocreomycetidae</taxon>
        <taxon>Hypocreales</taxon>
        <taxon>Nectriaceae</taxon>
        <taxon>Fusarium</taxon>
    </lineage>
</organism>
<evidence type="ECO:0000313" key="2">
    <source>
        <dbReference type="EMBL" id="RGP60188.1"/>
    </source>
</evidence>
<dbReference type="EMBL" id="PXOF01000195">
    <property type="protein sequence ID" value="RGP60188.1"/>
    <property type="molecule type" value="Genomic_DNA"/>
</dbReference>
<sequence>MPYTKVDSENLSSEDVEYLYHHLFLTGKLPEGDDNCSKNERLLMSFVHHSLESFIVNNDSEAGAVIKACSVMIERLQKSKDVHGFLSAGGVQDVLQQLSLEGAVLQPNLTQILTHRAIATSAVFHVSAQNSGVFMYKTAISVTFETFELSPSNKDVMGTRGRLVRRFPANATEILCRDLEDEDFQDALAKTLAKMSQQIVEETKHKVKKAKREHIDHMETVHPRIVVDLLPALLLGAGKPVSITSISKNTHEEVMWNNSKLPWRRSPLWLLIRAGLQLTVVRLSSRGRYIYKEFMVFLMAEVLDISTKHKVGSDELCTMSAKICRRLCKLDHPCDGPWLTHVRHILSESSQLLTRRWDHICTESEGPLALKAIEKFKLEDSIQLSFPSMETFVASVSAKEETIKPVHFRPAAYVRSLDNNVLPTVETDERYLPLTLFMLESWEATNLELWLKQHIGENDACEKLEDLIQSYHQVASRQYSDQTESASRMLLTIGELWVAMDKAAIHAIPSLKLYEPEVPI</sequence>
<keyword evidence="3" id="KW-1185">Reference proteome</keyword>
<accession>A0A395RJ76</accession>
<feature type="domain" description="DUF6606" evidence="1">
    <location>
        <begin position="19"/>
        <end position="303"/>
    </location>
</feature>
<proteinExistence type="predicted"/>
<reference evidence="2 3" key="1">
    <citation type="journal article" date="2018" name="PLoS Pathog.">
        <title>Evolution of structural diversity of trichothecenes, a family of toxins produced by plant pathogenic and entomopathogenic fungi.</title>
        <authorList>
            <person name="Proctor R.H."/>
            <person name="McCormick S.P."/>
            <person name="Kim H.S."/>
            <person name="Cardoza R.E."/>
            <person name="Stanley A.M."/>
            <person name="Lindo L."/>
            <person name="Kelly A."/>
            <person name="Brown D.W."/>
            <person name="Lee T."/>
            <person name="Vaughan M.M."/>
            <person name="Alexander N.J."/>
            <person name="Busman M."/>
            <person name="Gutierrez S."/>
        </authorList>
    </citation>
    <scope>NUCLEOTIDE SEQUENCE [LARGE SCALE GENOMIC DNA]</scope>
    <source>
        <strain evidence="2 3">NRRL 3299</strain>
    </source>
</reference>
<dbReference type="Proteomes" id="UP000266152">
    <property type="component" value="Unassembled WGS sequence"/>
</dbReference>
<evidence type="ECO:0000313" key="3">
    <source>
        <dbReference type="Proteomes" id="UP000266152"/>
    </source>
</evidence>
<dbReference type="AlphaFoldDB" id="A0A395RJ76"/>
<dbReference type="STRING" id="5514.A0A395RJ76"/>
<evidence type="ECO:0000259" key="1">
    <source>
        <dbReference type="Pfam" id="PF20255"/>
    </source>
</evidence>
<dbReference type="Pfam" id="PF20255">
    <property type="entry name" value="DUF6606"/>
    <property type="match status" value="1"/>
</dbReference>
<comment type="caution">
    <text evidence="2">The sequence shown here is derived from an EMBL/GenBank/DDBJ whole genome shotgun (WGS) entry which is preliminary data.</text>
</comment>
<name>A0A395RJ76_FUSSP</name>
<dbReference type="InterPro" id="IPR046541">
    <property type="entry name" value="DUF6606"/>
</dbReference>
<gene>
    <name evidence="2" type="ORF">FSPOR_10777</name>
</gene>